<comment type="caution">
    <text evidence="2">The sequence shown here is derived from an EMBL/GenBank/DDBJ whole genome shotgun (WGS) entry which is preliminary data.</text>
</comment>
<name>A0ABP4QPW3_9ACTN</name>
<dbReference type="Proteomes" id="UP001500393">
    <property type="component" value="Unassembled WGS sequence"/>
</dbReference>
<dbReference type="EMBL" id="BAAAOS010000066">
    <property type="protein sequence ID" value="GAA1616944.1"/>
    <property type="molecule type" value="Genomic_DNA"/>
</dbReference>
<organism evidence="2 3">
    <name type="scientific">Kribbella sancticallisti</name>
    <dbReference type="NCBI Taxonomy" id="460087"/>
    <lineage>
        <taxon>Bacteria</taxon>
        <taxon>Bacillati</taxon>
        <taxon>Actinomycetota</taxon>
        <taxon>Actinomycetes</taxon>
        <taxon>Propionibacteriales</taxon>
        <taxon>Kribbellaceae</taxon>
        <taxon>Kribbella</taxon>
    </lineage>
</organism>
<dbReference type="InterPro" id="IPR024078">
    <property type="entry name" value="LmbE-like_dom_sf"/>
</dbReference>
<proteinExistence type="predicted"/>
<dbReference type="Gene3D" id="3.40.50.10320">
    <property type="entry name" value="LmbE-like"/>
    <property type="match status" value="1"/>
</dbReference>
<protein>
    <submittedName>
        <fullName evidence="2">PIG-L family deacetylase</fullName>
    </submittedName>
</protein>
<keyword evidence="3" id="KW-1185">Reference proteome</keyword>
<sequence length="254" mass="27756">MISSPRRDLPAEVFPDGEILFLHAHPDDEAFLTAGVLLELDATGRRCTVVYLAAGQLTSAPATFRRQAEAHQACAALEVAELHFLGFHDSCYDDHPGAVSLGTSPDEAVLAALTMVTGQLGRYSAIVGYDRNGGYGHRDHRRVHEIARSAARESSIPLLEATIDRDVVTRWLASARSGEELRPDLGFWSPSFGLPGSLVDCRYELSAEQLVRKREALACHASQMNPGQFPLGLERERFASLLGVESLHVPKEMP</sequence>
<accession>A0ABP4QPW3</accession>
<evidence type="ECO:0000313" key="2">
    <source>
        <dbReference type="EMBL" id="GAA1616944.1"/>
    </source>
</evidence>
<dbReference type="RefSeq" id="WP_344222342.1">
    <property type="nucleotide sequence ID" value="NZ_BAAAOS010000066.1"/>
</dbReference>
<dbReference type="PANTHER" id="PTHR12993">
    <property type="entry name" value="N-ACETYLGLUCOSAMINYL-PHOSPHATIDYLINOSITOL DE-N-ACETYLASE-RELATED"/>
    <property type="match status" value="1"/>
</dbReference>
<dbReference type="InterPro" id="IPR003737">
    <property type="entry name" value="GlcNAc_PI_deacetylase-related"/>
</dbReference>
<keyword evidence="1" id="KW-0862">Zinc</keyword>
<evidence type="ECO:0000313" key="3">
    <source>
        <dbReference type="Proteomes" id="UP001500393"/>
    </source>
</evidence>
<dbReference type="Pfam" id="PF02585">
    <property type="entry name" value="PIG-L"/>
    <property type="match status" value="1"/>
</dbReference>
<dbReference type="SUPFAM" id="SSF102588">
    <property type="entry name" value="LmbE-like"/>
    <property type="match status" value="1"/>
</dbReference>
<reference evidence="3" key="1">
    <citation type="journal article" date="2019" name="Int. J. Syst. Evol. Microbiol.">
        <title>The Global Catalogue of Microorganisms (GCM) 10K type strain sequencing project: providing services to taxonomists for standard genome sequencing and annotation.</title>
        <authorList>
            <consortium name="The Broad Institute Genomics Platform"/>
            <consortium name="The Broad Institute Genome Sequencing Center for Infectious Disease"/>
            <person name="Wu L."/>
            <person name="Ma J."/>
        </authorList>
    </citation>
    <scope>NUCLEOTIDE SEQUENCE [LARGE SCALE GENOMIC DNA]</scope>
    <source>
        <strain evidence="3">JCM 14969</strain>
    </source>
</reference>
<evidence type="ECO:0000256" key="1">
    <source>
        <dbReference type="ARBA" id="ARBA00022833"/>
    </source>
</evidence>
<gene>
    <name evidence="2" type="ORF">GCM10009789_83700</name>
</gene>
<dbReference type="PANTHER" id="PTHR12993:SF11">
    <property type="entry name" value="N-ACETYLGLUCOSAMINYL-PHOSPHATIDYLINOSITOL DE-N-ACETYLASE"/>
    <property type="match status" value="1"/>
</dbReference>